<feature type="region of interest" description="Disordered" evidence="2">
    <location>
        <begin position="75"/>
        <end position="130"/>
    </location>
</feature>
<dbReference type="GO" id="GO:0017177">
    <property type="term" value="C:glucosidase II complex"/>
    <property type="evidence" value="ECO:0007669"/>
    <property type="project" value="TreeGrafter"/>
</dbReference>
<feature type="transmembrane region" description="Helical" evidence="3">
    <location>
        <begin position="16"/>
        <end position="37"/>
    </location>
</feature>
<dbReference type="CDD" id="cd00112">
    <property type="entry name" value="LDLa"/>
    <property type="match status" value="1"/>
</dbReference>
<evidence type="ECO:0000256" key="1">
    <source>
        <dbReference type="ARBA" id="ARBA00023157"/>
    </source>
</evidence>
<dbReference type="InterPro" id="IPR039794">
    <property type="entry name" value="Gtb1-like"/>
</dbReference>
<feature type="domain" description="Glucosidase II beta subunit N-terminal" evidence="4">
    <location>
        <begin position="140"/>
        <end position="217"/>
    </location>
</feature>
<dbReference type="Proteomes" id="UP001286313">
    <property type="component" value="Unassembled WGS sequence"/>
</dbReference>
<dbReference type="InterPro" id="IPR036055">
    <property type="entry name" value="LDL_receptor-like_sf"/>
</dbReference>
<evidence type="ECO:0000256" key="3">
    <source>
        <dbReference type="SAM" id="Phobius"/>
    </source>
</evidence>
<dbReference type="PANTHER" id="PTHR12630">
    <property type="entry name" value="N-LINKED OLIGOSACCHARIDE PROCESSING"/>
    <property type="match status" value="1"/>
</dbReference>
<evidence type="ECO:0000313" key="6">
    <source>
        <dbReference type="EMBL" id="KAK3859713.1"/>
    </source>
</evidence>
<reference evidence="5" key="1">
    <citation type="submission" date="2023-10" db="EMBL/GenBank/DDBJ databases">
        <title>Genome assemblies of two species of porcelain crab, Petrolisthes cinctipes and Petrolisthes manimaculis (Anomura: Porcellanidae).</title>
        <authorList>
            <person name="Angst P."/>
        </authorList>
    </citation>
    <scope>NUCLEOTIDE SEQUENCE</scope>
    <source>
        <strain evidence="5">PB745_01</strain>
        <tissue evidence="5">Gill</tissue>
    </source>
</reference>
<accession>A0AAE1BGE3</accession>
<organism evidence="5 7">
    <name type="scientific">Petrolisthes cinctipes</name>
    <name type="common">Flat porcelain crab</name>
    <dbReference type="NCBI Taxonomy" id="88211"/>
    <lineage>
        <taxon>Eukaryota</taxon>
        <taxon>Metazoa</taxon>
        <taxon>Ecdysozoa</taxon>
        <taxon>Arthropoda</taxon>
        <taxon>Crustacea</taxon>
        <taxon>Multicrustacea</taxon>
        <taxon>Malacostraca</taxon>
        <taxon>Eumalacostraca</taxon>
        <taxon>Eucarida</taxon>
        <taxon>Decapoda</taxon>
        <taxon>Pleocyemata</taxon>
        <taxon>Anomura</taxon>
        <taxon>Galatheoidea</taxon>
        <taxon>Porcellanidae</taxon>
        <taxon>Petrolisthes</taxon>
    </lineage>
</organism>
<keyword evidence="3" id="KW-1133">Transmembrane helix</keyword>
<sequence length="240" mass="25996">MALRRWLLSFPLRRQTVIGALIAATVLFIVYQFNFVAELSDSSRQRNAGVVGGPGGKLEGPQLLHIKKREDKIINHVRGGGGGDGGGGGEPVGPAPRHKYDRGGGGSTRSKTNEKETQIKKSPGLGKEPDDVKDSGIKIFRCVASGKEISADRVNDDYCDCPEDGSDEPRTNACVNGKFVCLKHANRYPKSIPSAWVNDGVCDCCDGSDEWQMKKNDEGPPIELQRKVGRYLSPCPVLCN</sequence>
<comment type="caution">
    <text evidence="5">The sequence shown here is derived from an EMBL/GenBank/DDBJ whole genome shotgun (WGS) entry which is preliminary data.</text>
</comment>
<dbReference type="PANTHER" id="PTHR12630:SF1">
    <property type="entry name" value="GLUCOSIDASE 2 SUBUNIT BETA"/>
    <property type="match status" value="1"/>
</dbReference>
<proteinExistence type="predicted"/>
<keyword evidence="7" id="KW-1185">Reference proteome</keyword>
<dbReference type="InterPro" id="IPR028146">
    <property type="entry name" value="PRKCSH_N"/>
</dbReference>
<dbReference type="EMBL" id="JAWQEG010004945">
    <property type="protein sequence ID" value="KAK3859713.1"/>
    <property type="molecule type" value="Genomic_DNA"/>
</dbReference>
<dbReference type="EMBL" id="JAWQEG010008520">
    <property type="protein sequence ID" value="KAK3850145.1"/>
    <property type="molecule type" value="Genomic_DNA"/>
</dbReference>
<protein>
    <recommendedName>
        <fullName evidence="4">Glucosidase II beta subunit N-terminal domain-containing protein</fullName>
    </recommendedName>
</protein>
<dbReference type="AlphaFoldDB" id="A0AAE1BGE3"/>
<feature type="compositionally biased region" description="Gly residues" evidence="2">
    <location>
        <begin position="78"/>
        <end position="91"/>
    </location>
</feature>
<keyword evidence="3" id="KW-0812">Transmembrane</keyword>
<evidence type="ECO:0000313" key="5">
    <source>
        <dbReference type="EMBL" id="KAK3850145.1"/>
    </source>
</evidence>
<keyword evidence="3" id="KW-0472">Membrane</keyword>
<evidence type="ECO:0000313" key="7">
    <source>
        <dbReference type="Proteomes" id="UP001286313"/>
    </source>
</evidence>
<gene>
    <name evidence="6" type="ORF">Pcinc_034190</name>
    <name evidence="5" type="ORF">Pcinc_043129</name>
</gene>
<dbReference type="SUPFAM" id="SSF57424">
    <property type="entry name" value="LDL receptor-like module"/>
    <property type="match status" value="1"/>
</dbReference>
<dbReference type="InterPro" id="IPR002172">
    <property type="entry name" value="LDrepeatLR_classA_rpt"/>
</dbReference>
<dbReference type="Pfam" id="PF12999">
    <property type="entry name" value="PRKCSH-like"/>
    <property type="match status" value="1"/>
</dbReference>
<name>A0AAE1BGE3_PETCI</name>
<dbReference type="GO" id="GO:0006491">
    <property type="term" value="P:N-glycan processing"/>
    <property type="evidence" value="ECO:0007669"/>
    <property type="project" value="TreeGrafter"/>
</dbReference>
<dbReference type="Gene3D" id="4.10.400.10">
    <property type="entry name" value="Low-density Lipoprotein Receptor"/>
    <property type="match status" value="1"/>
</dbReference>
<evidence type="ECO:0000256" key="2">
    <source>
        <dbReference type="SAM" id="MobiDB-lite"/>
    </source>
</evidence>
<keyword evidence="1" id="KW-1015">Disulfide bond</keyword>
<evidence type="ECO:0000259" key="4">
    <source>
        <dbReference type="Pfam" id="PF12999"/>
    </source>
</evidence>